<dbReference type="Pfam" id="PF25954">
    <property type="entry name" value="Beta-barrel_RND_2"/>
    <property type="match status" value="1"/>
</dbReference>
<organism evidence="4">
    <name type="scientific">Caldithrix abyssi</name>
    <dbReference type="NCBI Taxonomy" id="187145"/>
    <lineage>
        <taxon>Bacteria</taxon>
        <taxon>Pseudomonadati</taxon>
        <taxon>Calditrichota</taxon>
        <taxon>Calditrichia</taxon>
        <taxon>Calditrichales</taxon>
        <taxon>Calditrichaceae</taxon>
        <taxon>Caldithrix</taxon>
    </lineage>
</organism>
<dbReference type="InterPro" id="IPR058637">
    <property type="entry name" value="YknX-like_C"/>
</dbReference>
<protein>
    <submittedName>
        <fullName evidence="4">Efflux RND transporter periplasmic adaptor subunit</fullName>
    </submittedName>
</protein>
<feature type="domain" description="YknX-like C-terminal permuted SH3-like" evidence="3">
    <location>
        <begin position="224"/>
        <end position="291"/>
    </location>
</feature>
<reference evidence="4" key="1">
    <citation type="journal article" date="2020" name="mSystems">
        <title>Genome- and Community-Level Interaction Insights into Carbon Utilization and Element Cycling Functions of Hydrothermarchaeota in Hydrothermal Sediment.</title>
        <authorList>
            <person name="Zhou Z."/>
            <person name="Liu Y."/>
            <person name="Xu W."/>
            <person name="Pan J."/>
            <person name="Luo Z.H."/>
            <person name="Li M."/>
        </authorList>
    </citation>
    <scope>NUCLEOTIDE SEQUENCE [LARGE SCALE GENOMIC DNA]</scope>
    <source>
        <strain evidence="4">HyVt-577</strain>
    </source>
</reference>
<evidence type="ECO:0000259" key="2">
    <source>
        <dbReference type="Pfam" id="PF25954"/>
    </source>
</evidence>
<name>A0A7V4U1V2_CALAY</name>
<feature type="domain" description="CusB-like beta-barrel" evidence="2">
    <location>
        <begin position="146"/>
        <end position="218"/>
    </location>
</feature>
<dbReference type="PROSITE" id="PS51257">
    <property type="entry name" value="PROKAR_LIPOPROTEIN"/>
    <property type="match status" value="1"/>
</dbReference>
<evidence type="ECO:0000259" key="3">
    <source>
        <dbReference type="Pfam" id="PF25989"/>
    </source>
</evidence>
<dbReference type="Pfam" id="PF25989">
    <property type="entry name" value="YknX_C"/>
    <property type="match status" value="1"/>
</dbReference>
<dbReference type="Gene3D" id="2.40.420.20">
    <property type="match status" value="1"/>
</dbReference>
<dbReference type="PANTHER" id="PTHR30469">
    <property type="entry name" value="MULTIDRUG RESISTANCE PROTEIN MDTA"/>
    <property type="match status" value="1"/>
</dbReference>
<proteinExistence type="inferred from homology"/>
<dbReference type="Gene3D" id="2.40.30.170">
    <property type="match status" value="1"/>
</dbReference>
<dbReference type="SUPFAM" id="SSF111369">
    <property type="entry name" value="HlyD-like secretion proteins"/>
    <property type="match status" value="1"/>
</dbReference>
<sequence length="296" mass="32387">MPIKQGIFFAALMILFAGCARTEQKQSMTNTPSEKEAVIVHTAKVQKKLLNEPLRVFGQSKAFRTVDIYPKINGVVVEQKAELGDRVQKDQVLALIRQDIPGMDFSLSKLKATISGLITSESIEVGGTLNVQRPALTICQISPIMVTVPVPDIHLHSVREGQKAKVVFDALPQQTFHGAIYEIAPQLDASSHSATVRIRLENPSNRIKPGMFARIELNLSSHHGLTIPVDAVVRKGAEKYVFVIRNGMAEKRQISTGMILGNEIEVVSGLKEGDTVATLGKNYLDEGTPVRESNGK</sequence>
<gene>
    <name evidence="4" type="ORF">ENK44_08630</name>
</gene>
<dbReference type="Proteomes" id="UP000885779">
    <property type="component" value="Unassembled WGS sequence"/>
</dbReference>
<dbReference type="InterPro" id="IPR058792">
    <property type="entry name" value="Beta-barrel_RND_2"/>
</dbReference>
<dbReference type="GO" id="GO:1990281">
    <property type="term" value="C:efflux pump complex"/>
    <property type="evidence" value="ECO:0007669"/>
    <property type="project" value="TreeGrafter"/>
</dbReference>
<dbReference type="InterPro" id="IPR006143">
    <property type="entry name" value="RND_pump_MFP"/>
</dbReference>
<dbReference type="AlphaFoldDB" id="A0A7V4U1V2"/>
<evidence type="ECO:0000256" key="1">
    <source>
        <dbReference type="ARBA" id="ARBA00009477"/>
    </source>
</evidence>
<comment type="caution">
    <text evidence="4">The sequence shown here is derived from an EMBL/GenBank/DDBJ whole genome shotgun (WGS) entry which is preliminary data.</text>
</comment>
<comment type="similarity">
    <text evidence="1">Belongs to the membrane fusion protein (MFP) (TC 8.A.1) family.</text>
</comment>
<dbReference type="EMBL" id="DRQG01000081">
    <property type="protein sequence ID" value="HGY55752.1"/>
    <property type="molecule type" value="Genomic_DNA"/>
</dbReference>
<dbReference type="PANTHER" id="PTHR30469:SF15">
    <property type="entry name" value="HLYD FAMILY OF SECRETION PROTEINS"/>
    <property type="match status" value="1"/>
</dbReference>
<dbReference type="Gene3D" id="2.40.50.100">
    <property type="match status" value="1"/>
</dbReference>
<evidence type="ECO:0000313" key="4">
    <source>
        <dbReference type="EMBL" id="HGY55752.1"/>
    </source>
</evidence>
<dbReference type="GO" id="GO:0015562">
    <property type="term" value="F:efflux transmembrane transporter activity"/>
    <property type="evidence" value="ECO:0007669"/>
    <property type="project" value="TreeGrafter"/>
</dbReference>
<dbReference type="NCBIfam" id="TIGR01730">
    <property type="entry name" value="RND_mfp"/>
    <property type="match status" value="1"/>
</dbReference>
<dbReference type="FunFam" id="2.40.30.170:FF:000010">
    <property type="entry name" value="Efflux RND transporter periplasmic adaptor subunit"/>
    <property type="match status" value="1"/>
</dbReference>
<accession>A0A7V4U1V2</accession>